<feature type="region of interest" description="Disordered" evidence="1">
    <location>
        <begin position="1"/>
        <end position="111"/>
    </location>
</feature>
<evidence type="ECO:0000313" key="3">
    <source>
        <dbReference type="Proteomes" id="UP001162031"/>
    </source>
</evidence>
<proteinExistence type="predicted"/>
<feature type="compositionally biased region" description="Acidic residues" evidence="1">
    <location>
        <begin position="50"/>
        <end position="76"/>
    </location>
</feature>
<evidence type="ECO:0000256" key="1">
    <source>
        <dbReference type="SAM" id="MobiDB-lite"/>
    </source>
</evidence>
<dbReference type="EMBL" id="CANTFL010001335">
    <property type="protein sequence ID" value="CAI5737497.1"/>
    <property type="molecule type" value="Genomic_DNA"/>
</dbReference>
<dbReference type="AlphaFoldDB" id="A0AAV0UKP2"/>
<name>A0AAV0UKP2_HYABA</name>
<keyword evidence="3" id="KW-1185">Reference proteome</keyword>
<accession>A0AAV0UKP2</accession>
<organism evidence="2 3">
    <name type="scientific">Hyaloperonospora brassicae</name>
    <name type="common">Brassica downy mildew</name>
    <name type="synonym">Peronospora brassicae</name>
    <dbReference type="NCBI Taxonomy" id="162125"/>
    <lineage>
        <taxon>Eukaryota</taxon>
        <taxon>Sar</taxon>
        <taxon>Stramenopiles</taxon>
        <taxon>Oomycota</taxon>
        <taxon>Peronosporomycetes</taxon>
        <taxon>Peronosporales</taxon>
        <taxon>Peronosporaceae</taxon>
        <taxon>Hyaloperonospora</taxon>
    </lineage>
</organism>
<gene>
    <name evidence="2" type="ORF">HBR001_LOCUS7177</name>
</gene>
<sequence>MTRLSNGDMATDSKRDSPKFSELLHAASHSPDSKDVRDMWSSGYPSTSETDNDDDEEEEEDHDIEDHDIEDQDDSAMEAFHSGTTAGSACRSPGSLTSGRSRGPRPTHEKGFDDAMLRLVVPVVLSVTASARNMAVGGSAMKKVATSTWLPVACVGRMEVGGAVKFPTAEAVPKVEVCATSMAVEGVVNEKDAGPVPRKAVFVSHTAEAIAVKSSGVQAVP</sequence>
<protein>
    <recommendedName>
        <fullName evidence="4">RxLR effector candidate protein</fullName>
    </recommendedName>
</protein>
<comment type="caution">
    <text evidence="2">The sequence shown here is derived from an EMBL/GenBank/DDBJ whole genome shotgun (WGS) entry which is preliminary data.</text>
</comment>
<reference evidence="2" key="1">
    <citation type="submission" date="2022-12" db="EMBL/GenBank/DDBJ databases">
        <authorList>
            <person name="Webb A."/>
        </authorList>
    </citation>
    <scope>NUCLEOTIDE SEQUENCE</scope>
    <source>
        <strain evidence="2">Hp1</strain>
    </source>
</reference>
<dbReference type="Proteomes" id="UP001162031">
    <property type="component" value="Unassembled WGS sequence"/>
</dbReference>
<evidence type="ECO:0008006" key="4">
    <source>
        <dbReference type="Google" id="ProtNLM"/>
    </source>
</evidence>
<evidence type="ECO:0000313" key="2">
    <source>
        <dbReference type="EMBL" id="CAI5737497.1"/>
    </source>
</evidence>